<dbReference type="EMBL" id="CP036434">
    <property type="protein sequence ID" value="QDV07886.1"/>
    <property type="molecule type" value="Genomic_DNA"/>
</dbReference>
<dbReference type="OrthoDB" id="256352at2"/>
<dbReference type="SUPFAM" id="SSF49452">
    <property type="entry name" value="Starch-binding domain-like"/>
    <property type="match status" value="1"/>
</dbReference>
<reference evidence="1 2" key="1">
    <citation type="submission" date="2019-02" db="EMBL/GenBank/DDBJ databases">
        <title>Deep-cultivation of Planctomycetes and their phenomic and genomic characterization uncovers novel biology.</title>
        <authorList>
            <person name="Wiegand S."/>
            <person name="Jogler M."/>
            <person name="Boedeker C."/>
            <person name="Pinto D."/>
            <person name="Vollmers J."/>
            <person name="Rivas-Marin E."/>
            <person name="Kohn T."/>
            <person name="Peeters S.H."/>
            <person name="Heuer A."/>
            <person name="Rast P."/>
            <person name="Oberbeckmann S."/>
            <person name="Bunk B."/>
            <person name="Jeske O."/>
            <person name="Meyerdierks A."/>
            <person name="Storesund J.E."/>
            <person name="Kallscheuer N."/>
            <person name="Luecker S."/>
            <person name="Lage O.M."/>
            <person name="Pohl T."/>
            <person name="Merkel B.J."/>
            <person name="Hornburger P."/>
            <person name="Mueller R.-W."/>
            <person name="Bruemmer F."/>
            <person name="Labrenz M."/>
            <person name="Spormann A.M."/>
            <person name="Op den Camp H."/>
            <person name="Overmann J."/>
            <person name="Amann R."/>
            <person name="Jetten M.S.M."/>
            <person name="Mascher T."/>
            <person name="Medema M.H."/>
            <person name="Devos D.P."/>
            <person name="Kaster A.-K."/>
            <person name="Ovreas L."/>
            <person name="Rohde M."/>
            <person name="Galperin M.Y."/>
            <person name="Jogler C."/>
        </authorList>
    </citation>
    <scope>NUCLEOTIDE SEQUENCE [LARGE SCALE GENOMIC DNA]</scope>
    <source>
        <strain evidence="1 2">Poly30</strain>
    </source>
</reference>
<dbReference type="AlphaFoldDB" id="A0A518EUW1"/>
<keyword evidence="2" id="KW-1185">Reference proteome</keyword>
<accession>A0A518EUW1</accession>
<protein>
    <recommendedName>
        <fullName evidence="3">Nickel uptake substrate-specific transmembrane region</fullName>
    </recommendedName>
</protein>
<dbReference type="RefSeq" id="WP_145199567.1">
    <property type="nucleotide sequence ID" value="NZ_CP036434.1"/>
</dbReference>
<evidence type="ECO:0008006" key="3">
    <source>
        <dbReference type="Google" id="ProtNLM"/>
    </source>
</evidence>
<sequence>MRSTLERRWLFGLVALCLLASLLYWRATTEPREIRRVEQSITTAPAAEPALIQSSETGATERRLPLTVRPDEAAAPDPRNAPIAVLRGRVVSAPGIGRTSAPVAGAELRHETRQPMYLTHGERPTSTTSAEDGRFELPLRIGGRNPLTISAQGFVSHRITVDPVADAREGYLDLGDVVLAEAIMVSGHVVDLRGQAIASARILFVDPCEDDVRGDRSGILDKVLAVTGQDGGFRVPVCPSIGTQSSWTLTSLHDDFRPAYHHGVVAQGSGEQRPITIVMDDGASIAGRVIGLSRQELQHAGPLAVAVAPRILLGSLQDDWEYDPSARRVQVQPDGTFLVGGLRAEETVALAVWTGGIDKASFTVRRSAWCLGTALRTPSTDSGVELHYLEPASLRARFVDEAGLAVERLSVDASLSAIVMAGDEPRPLMEMAIFPDGIVQWLCRASDMEEENGLWVHAVDEDGQVALSWQGAAPKLAAGVSIDLGDLTLVPLDREAPDDTSPTRTIEVLALDRHGEPLPHAPIELAGAAAPSKRLRLKRSDASGRASFQVPAEEGFLVRVDVDRRREWTAPLHRHSKAAEAAAPWTPVPPEREDAVLTLSSPGTAGARMAVSYGGRPLAGAAIVLQWTPASPTAFSVPGSSEPRVPRLATPHGERTDGAGAWSCHAMIPGDWTAFVDHPQLRMPEVFSFTLEPGDNEIELARSQAALEGRVVDADGLPVPGASVRADFANSSPLLAIRERDKDRMTARPGGNREDLTLRDIRYCRADSSGRFRLEGVEPGVELRALAMAPGFVIAVSEPTVVDGGTTIDLGELSMERAGSLQVSLPSGMEGEIRMSLVPDGDPAGDSAGAPTEDLDERRSTIFDAERVEGLQPGRWTVKVSYRASGSASPDSTEHTEAIDVRAGETNVIDLRPAAR</sequence>
<dbReference type="GO" id="GO:0030246">
    <property type="term" value="F:carbohydrate binding"/>
    <property type="evidence" value="ECO:0007669"/>
    <property type="project" value="InterPro"/>
</dbReference>
<dbReference type="Proteomes" id="UP000320390">
    <property type="component" value="Chromosome"/>
</dbReference>
<proteinExistence type="predicted"/>
<evidence type="ECO:0000313" key="2">
    <source>
        <dbReference type="Proteomes" id="UP000320390"/>
    </source>
</evidence>
<organism evidence="1 2">
    <name type="scientific">Saltatorellus ferox</name>
    <dbReference type="NCBI Taxonomy" id="2528018"/>
    <lineage>
        <taxon>Bacteria</taxon>
        <taxon>Pseudomonadati</taxon>
        <taxon>Planctomycetota</taxon>
        <taxon>Planctomycetia</taxon>
        <taxon>Planctomycetia incertae sedis</taxon>
        <taxon>Saltatorellus</taxon>
    </lineage>
</organism>
<evidence type="ECO:0000313" key="1">
    <source>
        <dbReference type="EMBL" id="QDV07886.1"/>
    </source>
</evidence>
<gene>
    <name evidence="1" type="ORF">Poly30_34210</name>
</gene>
<dbReference type="InterPro" id="IPR013784">
    <property type="entry name" value="Carb-bd-like_fold"/>
</dbReference>
<name>A0A518EUW1_9BACT</name>